<proteinExistence type="predicted"/>
<feature type="domain" description="HTH cro/C1-type" evidence="2">
    <location>
        <begin position="11"/>
        <end position="70"/>
    </location>
</feature>
<dbReference type="CDD" id="cd00093">
    <property type="entry name" value="HTH_XRE"/>
    <property type="match status" value="1"/>
</dbReference>
<dbReference type="SMART" id="SM00530">
    <property type="entry name" value="HTH_XRE"/>
    <property type="match status" value="1"/>
</dbReference>
<evidence type="ECO:0000256" key="1">
    <source>
        <dbReference type="ARBA" id="ARBA00023125"/>
    </source>
</evidence>
<sequence>MLTLEMIGFRIKQAREDKKLSQTQLVEMLGSYGIAMSRETLSKIENGSRSISALEIKGICQVLSLEAEALLEEEQEENLVTLFRGKEKYEDALPEIEEIQEMVKGFIFQKKLYNGEVNTKKRTPMWRS</sequence>
<evidence type="ECO:0000259" key="2">
    <source>
        <dbReference type="PROSITE" id="PS50943"/>
    </source>
</evidence>
<dbReference type="PROSITE" id="PS50943">
    <property type="entry name" value="HTH_CROC1"/>
    <property type="match status" value="1"/>
</dbReference>
<keyword evidence="4" id="KW-1185">Reference proteome</keyword>
<dbReference type="STRING" id="293826.Amet_0855"/>
<dbReference type="KEGG" id="amt:Amet_0855"/>
<dbReference type="PANTHER" id="PTHR46797:SF1">
    <property type="entry name" value="METHYLPHOSPHONATE SYNTHASE"/>
    <property type="match status" value="1"/>
</dbReference>
<name>A6TLL2_ALKMQ</name>
<accession>A6TLL2</accession>
<dbReference type="GO" id="GO:0003677">
    <property type="term" value="F:DNA binding"/>
    <property type="evidence" value="ECO:0007669"/>
    <property type="project" value="UniProtKB-KW"/>
</dbReference>
<dbReference type="InterPro" id="IPR001387">
    <property type="entry name" value="Cro/C1-type_HTH"/>
</dbReference>
<organism evidence="3 4">
    <name type="scientific">Alkaliphilus metalliredigens (strain QYMF)</name>
    <dbReference type="NCBI Taxonomy" id="293826"/>
    <lineage>
        <taxon>Bacteria</taxon>
        <taxon>Bacillati</taxon>
        <taxon>Bacillota</taxon>
        <taxon>Clostridia</taxon>
        <taxon>Peptostreptococcales</taxon>
        <taxon>Natronincolaceae</taxon>
        <taxon>Alkaliphilus</taxon>
    </lineage>
</organism>
<dbReference type="InterPro" id="IPR010982">
    <property type="entry name" value="Lambda_DNA-bd_dom_sf"/>
</dbReference>
<dbReference type="InterPro" id="IPR050807">
    <property type="entry name" value="TransReg_Diox_bact_type"/>
</dbReference>
<protein>
    <submittedName>
        <fullName evidence="3">Helix-turn-helix domain protein</fullName>
    </submittedName>
</protein>
<dbReference type="GO" id="GO:0003700">
    <property type="term" value="F:DNA-binding transcription factor activity"/>
    <property type="evidence" value="ECO:0007669"/>
    <property type="project" value="TreeGrafter"/>
</dbReference>
<dbReference type="EMBL" id="CP000724">
    <property type="protein sequence ID" value="ABR47080.1"/>
    <property type="molecule type" value="Genomic_DNA"/>
</dbReference>
<evidence type="ECO:0000313" key="3">
    <source>
        <dbReference type="EMBL" id="ABR47080.1"/>
    </source>
</evidence>
<dbReference type="Pfam" id="PF01381">
    <property type="entry name" value="HTH_3"/>
    <property type="match status" value="1"/>
</dbReference>
<dbReference type="RefSeq" id="WP_012062123.1">
    <property type="nucleotide sequence ID" value="NC_009633.1"/>
</dbReference>
<gene>
    <name evidence="3" type="ordered locus">Amet_0855</name>
</gene>
<dbReference type="PANTHER" id="PTHR46797">
    <property type="entry name" value="HTH-TYPE TRANSCRIPTIONAL REGULATOR"/>
    <property type="match status" value="1"/>
</dbReference>
<reference evidence="4" key="1">
    <citation type="journal article" date="2016" name="Genome Announc.">
        <title>Complete genome sequence of Alkaliphilus metalliredigens strain QYMF, an alkaliphilic and metal-reducing bacterium isolated from borax-contaminated leachate ponds.</title>
        <authorList>
            <person name="Hwang C."/>
            <person name="Copeland A."/>
            <person name="Lucas S."/>
            <person name="Lapidus A."/>
            <person name="Barry K."/>
            <person name="Detter J.C."/>
            <person name="Glavina Del Rio T."/>
            <person name="Hammon N."/>
            <person name="Israni S."/>
            <person name="Dalin E."/>
            <person name="Tice H."/>
            <person name="Pitluck S."/>
            <person name="Chertkov O."/>
            <person name="Brettin T."/>
            <person name="Bruce D."/>
            <person name="Han C."/>
            <person name="Schmutz J."/>
            <person name="Larimer F."/>
            <person name="Land M.L."/>
            <person name="Hauser L."/>
            <person name="Kyrpides N."/>
            <person name="Mikhailova N."/>
            <person name="Ye Q."/>
            <person name="Zhou J."/>
            <person name="Richardson P."/>
            <person name="Fields M.W."/>
        </authorList>
    </citation>
    <scope>NUCLEOTIDE SEQUENCE [LARGE SCALE GENOMIC DNA]</scope>
    <source>
        <strain evidence="4">QYMF</strain>
    </source>
</reference>
<dbReference type="Proteomes" id="UP000001572">
    <property type="component" value="Chromosome"/>
</dbReference>
<dbReference type="Gene3D" id="1.10.260.40">
    <property type="entry name" value="lambda repressor-like DNA-binding domains"/>
    <property type="match status" value="1"/>
</dbReference>
<dbReference type="eggNOG" id="COG1396">
    <property type="taxonomic scope" value="Bacteria"/>
</dbReference>
<dbReference type="HOGENOM" id="CLU_2069074_0_0_9"/>
<dbReference type="OrthoDB" id="1766270at2"/>
<dbReference type="SUPFAM" id="SSF47413">
    <property type="entry name" value="lambda repressor-like DNA-binding domains"/>
    <property type="match status" value="1"/>
</dbReference>
<keyword evidence="1" id="KW-0238">DNA-binding</keyword>
<evidence type="ECO:0000313" key="4">
    <source>
        <dbReference type="Proteomes" id="UP000001572"/>
    </source>
</evidence>
<dbReference type="AlphaFoldDB" id="A6TLL2"/>
<dbReference type="GO" id="GO:0005829">
    <property type="term" value="C:cytosol"/>
    <property type="evidence" value="ECO:0007669"/>
    <property type="project" value="TreeGrafter"/>
</dbReference>